<dbReference type="AlphaFoldDB" id="A0A2M6XD88"/>
<reference evidence="2" key="1">
    <citation type="submission" date="2017-09" db="EMBL/GenBank/DDBJ databases">
        <title>Depth-based differentiation of microbial function through sediment-hosted aquifers and enrichment of novel symbionts in the deep terrestrial subsurface.</title>
        <authorList>
            <person name="Probst A.J."/>
            <person name="Ladd B."/>
            <person name="Jarett J.K."/>
            <person name="Geller-Mcgrath D.E."/>
            <person name="Sieber C.M.K."/>
            <person name="Emerson J.B."/>
            <person name="Anantharaman K."/>
            <person name="Thomas B.C."/>
            <person name="Malmstrom R."/>
            <person name="Stieglmeier M."/>
            <person name="Klingl A."/>
            <person name="Woyke T."/>
            <person name="Ryan C.M."/>
            <person name="Banfield J.F."/>
        </authorList>
    </citation>
    <scope>NUCLEOTIDE SEQUENCE [LARGE SCALE GENOMIC DNA]</scope>
</reference>
<dbReference type="Proteomes" id="UP000228996">
    <property type="component" value="Unassembled WGS sequence"/>
</dbReference>
<name>A0A2M6XD88_9BACT</name>
<protein>
    <submittedName>
        <fullName evidence="1">Uncharacterized protein</fullName>
    </submittedName>
</protein>
<dbReference type="EMBL" id="PEYO01000012">
    <property type="protein sequence ID" value="PIU03640.1"/>
    <property type="molecule type" value="Genomic_DNA"/>
</dbReference>
<evidence type="ECO:0000313" key="2">
    <source>
        <dbReference type="Proteomes" id="UP000228996"/>
    </source>
</evidence>
<organism evidence="1 2">
    <name type="scientific">Candidatus Shapirobacteria bacterium CG08_land_8_20_14_0_20_39_18</name>
    <dbReference type="NCBI Taxonomy" id="1974883"/>
    <lineage>
        <taxon>Bacteria</taxon>
        <taxon>Candidatus Shapironibacteriota</taxon>
    </lineage>
</organism>
<proteinExistence type="predicted"/>
<accession>A0A2M6XD88</accession>
<gene>
    <name evidence="1" type="ORF">COT44_02000</name>
</gene>
<evidence type="ECO:0000313" key="1">
    <source>
        <dbReference type="EMBL" id="PIU03640.1"/>
    </source>
</evidence>
<sequence length="888" mass="96678">MQPAKYSCPRLVSSFVFIISFFLFGAIFTKSVAALSCTWDVTPSQVLRDQTAKISVEVDPNSAIGCNRSYYLRAQAVDRSADENTVAQYTTTCESSHNDQISGFKVSGDFTPTRETTYNFFLNERNSGGSKVCTSDSQLKVVSNIVWSPDPLPNVPNGTTQLFSVTIYNAVLYQFYSLTYQKPDGTEGNIALAKTGTTILSFSDNQYNADMVCTHTINVKDKDGIVLSSRSFLSTPCKTIFNADTILPCAEYNSNGVISSTISYRSIISVIPPGEVLAGDPAYYKSCDPNLQAGWCSTKVKQESPDQSKYIFCTKWFSSSCSEIPNLYKENFALYINNIRQSNVCVGGSDGHHGPHDPFLTHFSIDPTTCKNYGSQFLCQLYATALGVGGAYRFGAATGGTITKVAGFSDPHLDCEAIGEEWNIDQWVGFQPSESGQLESVDVWAENPGGDTWMNMRITEDDGSTGSLLPAIRGANGEVAEAGGFITSAGPFSNWVNFSFLGSQPVLDSHKKYRIYLKYDKGQLISLPLCWRNHYYHNIYGNMVNDRFYQVWIRKNAGKDAGGFGDGFVNPGYPFCPGPAFKCWVWWKPPGSGHYDFSADILVGDAKTSATTLTTEVTVTMPINPWFKNQGGDIHSDGNIQSPIPSTVSNKNFSEDLNGYPGLVSNGLSSTVSLDPAGTISSTGWLANTGLGPIYNYDSFWRKLGQPSIDNFSCDPDCPTPPSGVTTVYYSTDDITIVGQGWTIPANTKVVVLVNGDLEIDKTITAPVGSFLAFIVKGNINISGKVGDKSASVVTPHLQGIYFTDGSIDTYFDKGVGLGSGKRLVAAGIFYAKQGFNLKRDLKNDTIPPATINNNTTPAELFISRPDLMINAPKELFTSSLNWQEVSP</sequence>
<comment type="caution">
    <text evidence="1">The sequence shown here is derived from an EMBL/GenBank/DDBJ whole genome shotgun (WGS) entry which is preliminary data.</text>
</comment>